<feature type="compositionally biased region" description="Basic residues" evidence="1">
    <location>
        <begin position="1525"/>
        <end position="1534"/>
    </location>
</feature>
<feature type="region of interest" description="Disordered" evidence="1">
    <location>
        <begin position="1"/>
        <end position="22"/>
    </location>
</feature>
<dbReference type="Proteomes" id="UP000559256">
    <property type="component" value="Unassembled WGS sequence"/>
</dbReference>
<feature type="compositionally biased region" description="Acidic residues" evidence="1">
    <location>
        <begin position="1398"/>
        <end position="1413"/>
    </location>
</feature>
<sequence>MIDSDTELPDPSTIPVVNGKAESPRCGEKIPVGTSGVQNMYKNHTGKQKCNGTRKTMKHKAKQSSLLRFMKPKAKPVPSTVPNPTPITTASNASAAAEPHLYLPSHPFIPLPAYLQKLEDSIQRLSTSVKEGDDANPFSEFLLPEKLIPGNVPADCIWEGGINKKMHVFQGMSAEDMKPLLRRGPKGVEAYFRFVSYFVMERGVDPVMFEPRTEVLNEAMEDYLDAPLPKLTDQANIEPDVNLAIGSAPEITTIDHIDLTNDLVDLARINVYCKGYELTFPEGTSPHTTYPFTLHHYYNLPWVYSVGCDNQMILQSRECTDDRDVEDGTCGACRCLARNEILAGIVERFDALPDKVKFIFHGYDQLIEQLHRKDHHINSLKLQVLNNTRLLQNRAKALDDHKRFIRAIKDENVEAVDRLIRGLLVLHEAAVEGTYHPKSYEEPTPQMSVVEWNIDSVLDLEQLAEQLRGSGFIHVVLMFDELAVEQRIHYDNQSNSFLGVCREHGGAAGLSFNTVSDLEQLYESLDEGEIHYASEATVGAIGILTDNKQFYNARPIFVSGTCKREPGEEQAKIIQLIYDAFRKKFPDVRTRIISLASDGEQQRGKALDILTYLKNNLSEDSNIYPLLSHLRFMNLRVGNDDLTSDKDFRHCLKCCHEALLRAQGLDIMGTIIIPAFYTLIFVKPLLRDVRCLPEVSSGTLQFVAERKALKLIGTLFYDSILFPYICVDLSLSEQLECFSAAAHLLLVLYQHTGKKFLPTLLYQDLQIMIKNIFFCVAKGIVDNPSGRFWICLLGTDRLEQLFGILRSMVGNDANLDVLQLLQRITGTVEIANILAKHPEWDNKSRHLRLPAVNSMGQEILGAAIDHISPVTWRGDVRLSQVTLLTCWKAGLSRVVAKFPNLQDLFHDLNLDTRPIDILMPDGVLLIGRKLDSDDVEEYGDHPVHEATDGHFDAFTEESGIRSLEDTLADEIEDEGAVFSTLGKTHNAKIDLGNGVLVNKSRVLGQFSRLQKHAPTSTDRLRASSLIDTSSPFGESCLMISEPIASVISCEGKPFLCIGKVLDICAGANYLDDITHEDLLDEGIYVTFQLVHLRPATIDDDPTKANDWRSSPHHEFAAQQFTVPGHLVQPLDPALNSPPENNTKTFYLFDSATLLSVAESLLHKVAELGSSQTLKIPSTQRSDRFPYLTRKGTAAFLCDDMRINSADINGVVHCPICINPSISFDAAKPQKILKHIGAHILNLPANHCVSEPCGFCMSPALQCLFYLTAGLNKLDKKRSTCPVWKMIKGFSYKAAGTGSTSNPCTNIPVQCDLCARQDPKSPAVWRYNLHDHYKKRHPNANRDKLWKLSASEKAGMTEAYKNRHKVSRKQGQNKERERRGALQISSAHRTGMTYRTTDVEGDDSEGNGSDEESNVEGSDRLSDYEDGPGHQDSDNNRMDSESSIPVREEDQDISMSHFLSLGVDDSIDLEITRGLTIGITQPEASSSFPATPIPSEASSFQNDAIRAQTDAANDIDSSTVDMPVQLKRRPQRSKK</sequence>
<protein>
    <submittedName>
        <fullName evidence="2">Uncharacterized protein</fullName>
    </submittedName>
</protein>
<dbReference type="OrthoDB" id="3048541at2759"/>
<feature type="region of interest" description="Disordered" evidence="1">
    <location>
        <begin position="1510"/>
        <end position="1534"/>
    </location>
</feature>
<feature type="compositionally biased region" description="Polar residues" evidence="1">
    <location>
        <begin position="1382"/>
        <end position="1395"/>
    </location>
</feature>
<evidence type="ECO:0000313" key="3">
    <source>
        <dbReference type="Proteomes" id="UP000559256"/>
    </source>
</evidence>
<gene>
    <name evidence="2" type="ORF">D9758_018620</name>
</gene>
<evidence type="ECO:0000313" key="2">
    <source>
        <dbReference type="EMBL" id="KAF5334132.1"/>
    </source>
</evidence>
<organism evidence="2 3">
    <name type="scientific">Tetrapyrgos nigripes</name>
    <dbReference type="NCBI Taxonomy" id="182062"/>
    <lineage>
        <taxon>Eukaryota</taxon>
        <taxon>Fungi</taxon>
        <taxon>Dikarya</taxon>
        <taxon>Basidiomycota</taxon>
        <taxon>Agaricomycotina</taxon>
        <taxon>Agaricomycetes</taxon>
        <taxon>Agaricomycetidae</taxon>
        <taxon>Agaricales</taxon>
        <taxon>Marasmiineae</taxon>
        <taxon>Marasmiaceae</taxon>
        <taxon>Tetrapyrgos</taxon>
    </lineage>
</organism>
<keyword evidence="3" id="KW-1185">Reference proteome</keyword>
<proteinExistence type="predicted"/>
<dbReference type="EMBL" id="JAACJM010000268">
    <property type="protein sequence ID" value="KAF5334132.1"/>
    <property type="molecule type" value="Genomic_DNA"/>
</dbReference>
<comment type="caution">
    <text evidence="2">The sequence shown here is derived from an EMBL/GenBank/DDBJ whole genome shotgun (WGS) entry which is preliminary data.</text>
</comment>
<evidence type="ECO:0000256" key="1">
    <source>
        <dbReference type="SAM" id="MobiDB-lite"/>
    </source>
</evidence>
<feature type="region of interest" description="Disordered" evidence="1">
    <location>
        <begin position="1355"/>
        <end position="1450"/>
    </location>
</feature>
<feature type="compositionally biased region" description="Basic and acidic residues" evidence="1">
    <location>
        <begin position="1416"/>
        <end position="1439"/>
    </location>
</feature>
<reference evidence="2 3" key="1">
    <citation type="journal article" date="2020" name="ISME J.">
        <title>Uncovering the hidden diversity of litter-decomposition mechanisms in mushroom-forming fungi.</title>
        <authorList>
            <person name="Floudas D."/>
            <person name="Bentzer J."/>
            <person name="Ahren D."/>
            <person name="Johansson T."/>
            <person name="Persson P."/>
            <person name="Tunlid A."/>
        </authorList>
    </citation>
    <scope>NUCLEOTIDE SEQUENCE [LARGE SCALE GENOMIC DNA]</scope>
    <source>
        <strain evidence="2 3">CBS 291.85</strain>
    </source>
</reference>
<name>A0A8H5C526_9AGAR</name>
<accession>A0A8H5C526</accession>